<dbReference type="AlphaFoldDB" id="A0AA40I1U1"/>
<keyword evidence="6 7" id="KW-0472">Membrane</keyword>
<evidence type="ECO:0000256" key="9">
    <source>
        <dbReference type="SAM" id="MobiDB-lite"/>
    </source>
</evidence>
<evidence type="ECO:0000256" key="3">
    <source>
        <dbReference type="ARBA" id="ARBA00022448"/>
    </source>
</evidence>
<dbReference type="InterPro" id="IPR023395">
    <property type="entry name" value="MCP_dom_sf"/>
</dbReference>
<dbReference type="InterPro" id="IPR018108">
    <property type="entry name" value="MCP_transmembrane"/>
</dbReference>
<dbReference type="GO" id="GO:0016020">
    <property type="term" value="C:membrane"/>
    <property type="evidence" value="ECO:0007669"/>
    <property type="project" value="UniProtKB-SubCell"/>
</dbReference>
<dbReference type="GO" id="GO:0005739">
    <property type="term" value="C:mitochondrion"/>
    <property type="evidence" value="ECO:0007669"/>
    <property type="project" value="UniProtKB-ARBA"/>
</dbReference>
<evidence type="ECO:0000256" key="8">
    <source>
        <dbReference type="RuleBase" id="RU000488"/>
    </source>
</evidence>
<evidence type="ECO:0000256" key="6">
    <source>
        <dbReference type="ARBA" id="ARBA00023136"/>
    </source>
</evidence>
<evidence type="ECO:0000256" key="7">
    <source>
        <dbReference type="PROSITE-ProRule" id="PRU00282"/>
    </source>
</evidence>
<evidence type="ECO:0000256" key="5">
    <source>
        <dbReference type="ARBA" id="ARBA00022737"/>
    </source>
</evidence>
<accession>A0AA40I1U1</accession>
<dbReference type="GO" id="GO:0055085">
    <property type="term" value="P:transmembrane transport"/>
    <property type="evidence" value="ECO:0007669"/>
    <property type="project" value="InterPro"/>
</dbReference>
<name>A0AA40I1U1_CNENI</name>
<keyword evidence="4 7" id="KW-0812">Transmembrane</keyword>
<comment type="subcellular location">
    <subcellularLocation>
        <location evidence="1">Membrane</location>
        <topology evidence="1">Multi-pass membrane protein</topology>
    </subcellularLocation>
</comment>
<evidence type="ECO:0000256" key="4">
    <source>
        <dbReference type="ARBA" id="ARBA00022692"/>
    </source>
</evidence>
<dbReference type="PRINTS" id="PR00926">
    <property type="entry name" value="MITOCARRIER"/>
</dbReference>
<evidence type="ECO:0000313" key="10">
    <source>
        <dbReference type="EMBL" id="KAK1341061.1"/>
    </source>
</evidence>
<dbReference type="InterPro" id="IPR002067">
    <property type="entry name" value="MCP"/>
</dbReference>
<keyword evidence="5" id="KW-0677">Repeat</keyword>
<comment type="caution">
    <text evidence="10">The sequence shown here is derived from an EMBL/GenBank/DDBJ whole genome shotgun (WGS) entry which is preliminary data.</text>
</comment>
<dbReference type="Proteomes" id="UP001177744">
    <property type="component" value="Unassembled WGS sequence"/>
</dbReference>
<dbReference type="PROSITE" id="PS50920">
    <property type="entry name" value="SOLCAR"/>
    <property type="match status" value="1"/>
</dbReference>
<sequence>MAAATAQTFIHPMEVLNTSLAGGRTGQYSAPFDCAKKILKHEGMGAFFKGYIPNLLGSIPYAGVDLEFLKSHWLDHFSKDTVNPGVAVLLGCGALSSTCGQLASYPLALVRTRTQAHTRTEGSPQLGMDTGTLQRHHPNFVKVLPAVGISCVVYENMKQTLGEKELCGLQEDVEKVLGDAASKAEGLGPRGNVEQHLGYDDSLEPNF</sequence>
<protein>
    <submittedName>
        <fullName evidence="10">Uncharacterized protein</fullName>
    </submittedName>
</protein>
<evidence type="ECO:0000256" key="1">
    <source>
        <dbReference type="ARBA" id="ARBA00004141"/>
    </source>
</evidence>
<feature type="repeat" description="Solcar" evidence="7">
    <location>
        <begin position="1"/>
        <end position="75"/>
    </location>
</feature>
<dbReference type="PANTHER" id="PTHR24089">
    <property type="entry name" value="SOLUTE CARRIER FAMILY 25"/>
    <property type="match status" value="1"/>
</dbReference>
<gene>
    <name evidence="10" type="ORF">QTO34_017462</name>
</gene>
<evidence type="ECO:0000256" key="2">
    <source>
        <dbReference type="ARBA" id="ARBA00006375"/>
    </source>
</evidence>
<dbReference type="SUPFAM" id="SSF103506">
    <property type="entry name" value="Mitochondrial carrier"/>
    <property type="match status" value="1"/>
</dbReference>
<organism evidence="10 11">
    <name type="scientific">Cnephaeus nilssonii</name>
    <name type="common">Northern bat</name>
    <name type="synonym">Eptesicus nilssonii</name>
    <dbReference type="NCBI Taxonomy" id="3371016"/>
    <lineage>
        <taxon>Eukaryota</taxon>
        <taxon>Metazoa</taxon>
        <taxon>Chordata</taxon>
        <taxon>Craniata</taxon>
        <taxon>Vertebrata</taxon>
        <taxon>Euteleostomi</taxon>
        <taxon>Mammalia</taxon>
        <taxon>Eutheria</taxon>
        <taxon>Laurasiatheria</taxon>
        <taxon>Chiroptera</taxon>
        <taxon>Yangochiroptera</taxon>
        <taxon>Vespertilionidae</taxon>
        <taxon>Cnephaeus</taxon>
    </lineage>
</organism>
<evidence type="ECO:0000313" key="11">
    <source>
        <dbReference type="Proteomes" id="UP001177744"/>
    </source>
</evidence>
<dbReference type="EMBL" id="JAULJE010000007">
    <property type="protein sequence ID" value="KAK1341061.1"/>
    <property type="molecule type" value="Genomic_DNA"/>
</dbReference>
<dbReference type="Pfam" id="PF00153">
    <property type="entry name" value="Mito_carr"/>
    <property type="match status" value="1"/>
</dbReference>
<keyword evidence="3 8" id="KW-0813">Transport</keyword>
<feature type="region of interest" description="Disordered" evidence="9">
    <location>
        <begin position="183"/>
        <end position="207"/>
    </location>
</feature>
<dbReference type="Gene3D" id="1.50.40.10">
    <property type="entry name" value="Mitochondrial carrier domain"/>
    <property type="match status" value="1"/>
</dbReference>
<proteinExistence type="inferred from homology"/>
<keyword evidence="11" id="KW-1185">Reference proteome</keyword>
<comment type="similarity">
    <text evidence="2 8">Belongs to the mitochondrial carrier (TC 2.A.29) family.</text>
</comment>
<reference evidence="10" key="1">
    <citation type="submission" date="2023-06" db="EMBL/GenBank/DDBJ databases">
        <title>Reference genome for the Northern bat (Eptesicus nilssonii), a most northern bat species.</title>
        <authorList>
            <person name="Laine V.N."/>
            <person name="Pulliainen A.T."/>
            <person name="Lilley T.M."/>
        </authorList>
    </citation>
    <scope>NUCLEOTIDE SEQUENCE</scope>
    <source>
        <strain evidence="10">BLF_Eptnil</strain>
        <tissue evidence="10">Kidney</tissue>
    </source>
</reference>